<name>A0A173XKX6_9BACE</name>
<dbReference type="Pfam" id="PF00082">
    <property type="entry name" value="Peptidase_S8"/>
    <property type="match status" value="1"/>
</dbReference>
<dbReference type="GO" id="GO:0016485">
    <property type="term" value="P:protein processing"/>
    <property type="evidence" value="ECO:0007669"/>
    <property type="project" value="TreeGrafter"/>
</dbReference>
<feature type="signal peptide" evidence="5">
    <location>
        <begin position="1"/>
        <end position="19"/>
    </location>
</feature>
<keyword evidence="2 4" id="KW-0378">Hydrolase</keyword>
<dbReference type="PROSITE" id="PS51257">
    <property type="entry name" value="PROKAR_LIPOPROTEIN"/>
    <property type="match status" value="1"/>
</dbReference>
<evidence type="ECO:0000313" key="8">
    <source>
        <dbReference type="Proteomes" id="UP000095517"/>
    </source>
</evidence>
<keyword evidence="5" id="KW-0732">Signal</keyword>
<evidence type="ECO:0000256" key="4">
    <source>
        <dbReference type="PROSITE-ProRule" id="PRU01240"/>
    </source>
</evidence>
<dbReference type="PANTHER" id="PTHR42884">
    <property type="entry name" value="PROPROTEIN CONVERTASE SUBTILISIN/KEXIN-RELATED"/>
    <property type="match status" value="1"/>
</dbReference>
<dbReference type="PROSITE" id="PS00137">
    <property type="entry name" value="SUBTILASE_HIS"/>
    <property type="match status" value="1"/>
</dbReference>
<protein>
    <submittedName>
        <fullName evidence="7">Protease</fullName>
        <ecNumber evidence="7">3.4.21.-</ecNumber>
    </submittedName>
</protein>
<dbReference type="PANTHER" id="PTHR42884:SF14">
    <property type="entry name" value="NEUROENDOCRINE CONVERTASE 1"/>
    <property type="match status" value="1"/>
</dbReference>
<dbReference type="Proteomes" id="UP000095517">
    <property type="component" value="Unassembled WGS sequence"/>
</dbReference>
<dbReference type="EMBL" id="CYZH01000002">
    <property type="protein sequence ID" value="CUN51275.1"/>
    <property type="molecule type" value="Genomic_DNA"/>
</dbReference>
<dbReference type="InterPro" id="IPR000209">
    <property type="entry name" value="Peptidase_S8/S53_dom"/>
</dbReference>
<dbReference type="RefSeq" id="WP_022275995.1">
    <property type="nucleotide sequence ID" value="NZ_CABIXA010000002.1"/>
</dbReference>
<organism evidence="7 8">
    <name type="scientific">Bacteroides finegoldii</name>
    <dbReference type="NCBI Taxonomy" id="338188"/>
    <lineage>
        <taxon>Bacteria</taxon>
        <taxon>Pseudomonadati</taxon>
        <taxon>Bacteroidota</taxon>
        <taxon>Bacteroidia</taxon>
        <taxon>Bacteroidales</taxon>
        <taxon>Bacteroidaceae</taxon>
        <taxon>Bacteroides</taxon>
    </lineage>
</organism>
<dbReference type="EC" id="3.4.21.-" evidence="7"/>
<dbReference type="GO" id="GO:0004252">
    <property type="term" value="F:serine-type endopeptidase activity"/>
    <property type="evidence" value="ECO:0007669"/>
    <property type="project" value="UniProtKB-UniRule"/>
</dbReference>
<feature type="active site" description="Charge relay system" evidence="4">
    <location>
        <position position="507"/>
    </location>
</feature>
<keyword evidence="3 4" id="KW-0720">Serine protease</keyword>
<dbReference type="PRINTS" id="PR00723">
    <property type="entry name" value="SUBTILISIN"/>
</dbReference>
<dbReference type="InterPro" id="IPR036852">
    <property type="entry name" value="Peptidase_S8/S53_dom_sf"/>
</dbReference>
<evidence type="ECO:0000256" key="5">
    <source>
        <dbReference type="SAM" id="SignalP"/>
    </source>
</evidence>
<proteinExistence type="inferred from homology"/>
<dbReference type="PROSITE" id="PS00138">
    <property type="entry name" value="SUBTILASE_SER"/>
    <property type="match status" value="1"/>
</dbReference>
<dbReference type="Gene3D" id="3.40.50.200">
    <property type="entry name" value="Peptidase S8/S53 domain"/>
    <property type="match status" value="1"/>
</dbReference>
<sequence length="690" mass="74268">MKKIYYKIAILFTAFFVSCTDTEMVTTNDLTTPVTSIPADACRGELLIKFKPEVADLLDQAQTRSERGVMTRSSIPTVDEVLDVAGAYHFERIFPVDVRHEERTRKRGLHLWYLVRFDKDADLQKVAQDLSNVGEIAAIEYNRTIKRAYNTQKRPFMLDEQTKRAIAMCTSESPETPFDDPGLALQWSYINNGTIKEAKEGTVTVGADVNCKEAWKKCTGDPSIIVAVLDEGVMYTHQDLAQNMWKNPGEDDVTSLIDNDGNGYAGDVYGYNFVSGNGYISWSEAADTGHGTHVAGTIAAVNNNGIGVSGIAGGDGTDNSGVKIMSCQLFSGDKGVTLFAEAQAIKYAADNGAVILQCSWGYNSGRSNAMNYTPGPTTDEEWASTTPLEKEALDYFVNNAGSPNGVIEGGIVVFAAGNEFAPMSSYPGAYKDYISVAATAADETPACYSNYSTGVDISAPGGDSWYHCTEYGSILSTLPGRGTATPDENGSTSTDFGDNYGYYEGTSMACPHVSGVAALGLSYAVKLGKHFRAEDFRKLLLKSTQPITYSDESKLYYENWSVNGTNHPTRLQLSDYVGQVGGMIDAALLLNNIEGSGVDMKVPNIYLGTGKTTTINLATYFKPGNADFTCQVADETVATVTEIAPGKYTVKGLKSGLTKAVATAKLNGGSATTQEFYITVRTNAGGNGWL</sequence>
<accession>A0A173XKX6</accession>
<dbReference type="AlphaFoldDB" id="A0A173XKX6"/>
<dbReference type="GO" id="GO:0016020">
    <property type="term" value="C:membrane"/>
    <property type="evidence" value="ECO:0007669"/>
    <property type="project" value="TreeGrafter"/>
</dbReference>
<feature type="active site" description="Charge relay system" evidence="4">
    <location>
        <position position="290"/>
    </location>
</feature>
<evidence type="ECO:0000256" key="2">
    <source>
        <dbReference type="ARBA" id="ARBA00022801"/>
    </source>
</evidence>
<evidence type="ECO:0000256" key="3">
    <source>
        <dbReference type="ARBA" id="ARBA00022825"/>
    </source>
</evidence>
<dbReference type="SUPFAM" id="SSF52743">
    <property type="entry name" value="Subtilisin-like"/>
    <property type="match status" value="1"/>
</dbReference>
<keyword evidence="1 4" id="KW-0645">Protease</keyword>
<dbReference type="STRING" id="338188.ERS852397_00341"/>
<dbReference type="InterPro" id="IPR023828">
    <property type="entry name" value="Peptidase_S8_Ser-AS"/>
</dbReference>
<feature type="chain" id="PRO_5008015490" evidence="5">
    <location>
        <begin position="20"/>
        <end position="690"/>
    </location>
</feature>
<dbReference type="InterPro" id="IPR015500">
    <property type="entry name" value="Peptidase_S8_subtilisin-rel"/>
</dbReference>
<dbReference type="InterPro" id="IPR022398">
    <property type="entry name" value="Peptidase_S8_His-AS"/>
</dbReference>
<evidence type="ECO:0000313" key="7">
    <source>
        <dbReference type="EMBL" id="CUN51275.1"/>
    </source>
</evidence>
<reference evidence="7 8" key="1">
    <citation type="submission" date="2015-09" db="EMBL/GenBank/DDBJ databases">
        <authorList>
            <consortium name="Pathogen Informatics"/>
        </authorList>
    </citation>
    <scope>NUCLEOTIDE SEQUENCE [LARGE SCALE GENOMIC DNA]</scope>
    <source>
        <strain evidence="7 8">2789STDY5608840</strain>
    </source>
</reference>
<gene>
    <name evidence="7" type="ORF">ERS852397_00341</name>
</gene>
<feature type="domain" description="Peptidase S8/S53" evidence="6">
    <location>
        <begin position="223"/>
        <end position="544"/>
    </location>
</feature>
<dbReference type="PROSITE" id="PS51892">
    <property type="entry name" value="SUBTILASE"/>
    <property type="match status" value="1"/>
</dbReference>
<feature type="active site" description="Charge relay system" evidence="4">
    <location>
        <position position="230"/>
    </location>
</feature>
<evidence type="ECO:0000256" key="1">
    <source>
        <dbReference type="ARBA" id="ARBA00022670"/>
    </source>
</evidence>
<comment type="similarity">
    <text evidence="4">Belongs to the peptidase S8 family.</text>
</comment>
<evidence type="ECO:0000259" key="6">
    <source>
        <dbReference type="Pfam" id="PF00082"/>
    </source>
</evidence>